<dbReference type="EMBL" id="AUZY01000552">
    <property type="protein sequence ID" value="EQD78391.1"/>
    <property type="molecule type" value="Genomic_DNA"/>
</dbReference>
<feature type="transmembrane region" description="Helical" evidence="7">
    <location>
        <begin position="6"/>
        <end position="30"/>
    </location>
</feature>
<evidence type="ECO:0000256" key="4">
    <source>
        <dbReference type="ARBA" id="ARBA00022692"/>
    </source>
</evidence>
<accession>T1BYM6</accession>
<name>T1BYM6_9ZZZZ</name>
<comment type="caution">
    <text evidence="8">The sequence shown here is derived from an EMBL/GenBank/DDBJ whole genome shotgun (WGS) entry which is preliminary data.</text>
</comment>
<gene>
    <name evidence="8" type="ORF">B1B_00749</name>
</gene>
<evidence type="ECO:0000256" key="3">
    <source>
        <dbReference type="ARBA" id="ARBA00022475"/>
    </source>
</evidence>
<dbReference type="InterPro" id="IPR002771">
    <property type="entry name" value="Multi_antbiot-R_MarC"/>
</dbReference>
<dbReference type="Pfam" id="PF01914">
    <property type="entry name" value="MarC"/>
    <property type="match status" value="1"/>
</dbReference>
<keyword evidence="4 7" id="KW-0812">Transmembrane</keyword>
<dbReference type="AlphaFoldDB" id="T1BYM6"/>
<evidence type="ECO:0000256" key="7">
    <source>
        <dbReference type="SAM" id="Phobius"/>
    </source>
</evidence>
<keyword evidence="5 7" id="KW-1133">Transmembrane helix</keyword>
<dbReference type="NCBIfam" id="TIGR00427">
    <property type="entry name" value="NAAT family transporter"/>
    <property type="match status" value="1"/>
</dbReference>
<feature type="transmembrane region" description="Helical" evidence="7">
    <location>
        <begin position="66"/>
        <end position="88"/>
    </location>
</feature>
<evidence type="ECO:0000256" key="2">
    <source>
        <dbReference type="ARBA" id="ARBA00009784"/>
    </source>
</evidence>
<comment type="similarity">
    <text evidence="2">Belongs to the UPF0056 (MarC) family.</text>
</comment>
<reference evidence="8" key="2">
    <citation type="journal article" date="2014" name="ISME J.">
        <title>Microbial stratification in low pH oxic and suboxic macroscopic growths along an acid mine drainage.</title>
        <authorList>
            <person name="Mendez-Garcia C."/>
            <person name="Mesa V."/>
            <person name="Sprenger R.R."/>
            <person name="Richter M."/>
            <person name="Diez M.S."/>
            <person name="Solano J."/>
            <person name="Bargiela R."/>
            <person name="Golyshina O.V."/>
            <person name="Manteca A."/>
            <person name="Ramos J.L."/>
            <person name="Gallego J.R."/>
            <person name="Llorente I."/>
            <person name="Martins Dos Santos V.A."/>
            <person name="Jensen O.N."/>
            <person name="Pelaez A.I."/>
            <person name="Sanchez J."/>
            <person name="Ferrer M."/>
        </authorList>
    </citation>
    <scope>NUCLEOTIDE SEQUENCE</scope>
</reference>
<evidence type="ECO:0000256" key="6">
    <source>
        <dbReference type="ARBA" id="ARBA00023136"/>
    </source>
</evidence>
<dbReference type="PANTHER" id="PTHR33508:SF1">
    <property type="entry name" value="UPF0056 MEMBRANE PROTEIN YHCE"/>
    <property type="match status" value="1"/>
</dbReference>
<keyword evidence="6 7" id="KW-0472">Membrane</keyword>
<comment type="subcellular location">
    <subcellularLocation>
        <location evidence="1">Cell membrane</location>
        <topology evidence="1">Multi-pass membrane protein</topology>
    </subcellularLocation>
</comment>
<evidence type="ECO:0000256" key="5">
    <source>
        <dbReference type="ARBA" id="ARBA00022989"/>
    </source>
</evidence>
<proteinExistence type="inferred from homology"/>
<evidence type="ECO:0000313" key="8">
    <source>
        <dbReference type="EMBL" id="EQD78391.1"/>
    </source>
</evidence>
<keyword evidence="3" id="KW-1003">Cell membrane</keyword>
<protein>
    <submittedName>
        <fullName evidence="8">Multiple antibiotic resistance (MarC)-related protein</fullName>
    </submittedName>
</protein>
<evidence type="ECO:0000256" key="1">
    <source>
        <dbReference type="ARBA" id="ARBA00004651"/>
    </source>
</evidence>
<feature type="transmembrane region" description="Helical" evidence="7">
    <location>
        <begin position="144"/>
        <end position="165"/>
    </location>
</feature>
<reference evidence="8" key="1">
    <citation type="submission" date="2013-08" db="EMBL/GenBank/DDBJ databases">
        <authorList>
            <person name="Mendez C."/>
            <person name="Richter M."/>
            <person name="Ferrer M."/>
            <person name="Sanchez J."/>
        </authorList>
    </citation>
    <scope>NUCLEOTIDE SEQUENCE</scope>
</reference>
<dbReference type="GO" id="GO:0005886">
    <property type="term" value="C:plasma membrane"/>
    <property type="evidence" value="ECO:0007669"/>
    <property type="project" value="UniProtKB-SubCell"/>
</dbReference>
<dbReference type="PANTHER" id="PTHR33508">
    <property type="entry name" value="UPF0056 MEMBRANE PROTEIN YHCE"/>
    <property type="match status" value="1"/>
</dbReference>
<feature type="transmembrane region" description="Helical" evidence="7">
    <location>
        <begin position="186"/>
        <end position="210"/>
    </location>
</feature>
<sequence>MSALEFTLAATASLFVVVDPIGTLPFFVALTHDFDDHDRQTMVERAVSVLGGVLVAFAIFGRYLFAAFGFTLFSIEIAGGILLFFTAYDMFRGEMGQKLPPATRQEAIQRRDELAVAPLGIPLLAGPGSIATVMVYVGNAGTDVLSLLGIFLAIGIVTVSAWLILRYGQGLFRRLGRVGITAITRILGLLLAALAVQFIVNGILGIVLGLPH</sequence>
<organism evidence="8">
    <name type="scientific">mine drainage metagenome</name>
    <dbReference type="NCBI Taxonomy" id="410659"/>
    <lineage>
        <taxon>unclassified sequences</taxon>
        <taxon>metagenomes</taxon>
        <taxon>ecological metagenomes</taxon>
    </lineage>
</organism>
<feature type="transmembrane region" description="Helical" evidence="7">
    <location>
        <begin position="114"/>
        <end position="138"/>
    </location>
</feature>